<keyword evidence="4" id="KW-1185">Reference proteome</keyword>
<evidence type="ECO:0000256" key="2">
    <source>
        <dbReference type="SAM" id="Phobius"/>
    </source>
</evidence>
<dbReference type="Proteomes" id="UP001160625">
    <property type="component" value="Unassembled WGS sequence"/>
</dbReference>
<name>A0ABT6MXZ1_9SPHN</name>
<evidence type="ECO:0000313" key="4">
    <source>
        <dbReference type="Proteomes" id="UP001160625"/>
    </source>
</evidence>
<accession>A0ABT6MXZ1</accession>
<feature type="transmembrane region" description="Helical" evidence="2">
    <location>
        <begin position="65"/>
        <end position="88"/>
    </location>
</feature>
<comment type="caution">
    <text evidence="3">The sequence shown here is derived from an EMBL/GenBank/DDBJ whole genome shotgun (WGS) entry which is preliminary data.</text>
</comment>
<gene>
    <name evidence="3" type="ORF">QGN17_03540</name>
</gene>
<evidence type="ECO:0000256" key="1">
    <source>
        <dbReference type="SAM" id="Coils"/>
    </source>
</evidence>
<reference evidence="3" key="1">
    <citation type="submission" date="2023-04" db="EMBL/GenBank/DDBJ databases">
        <title>Sphingomonas sp. MAHUQ-71 isolated from rice field.</title>
        <authorList>
            <person name="Huq M.A."/>
        </authorList>
    </citation>
    <scope>NUCLEOTIDE SEQUENCE</scope>
    <source>
        <strain evidence="3">MAHUQ-71</strain>
    </source>
</reference>
<feature type="coiled-coil region" evidence="1">
    <location>
        <begin position="175"/>
        <end position="202"/>
    </location>
</feature>
<proteinExistence type="predicted"/>
<keyword evidence="2" id="KW-0472">Membrane</keyword>
<dbReference type="RefSeq" id="WP_281043141.1">
    <property type="nucleotide sequence ID" value="NZ_JARYGZ010000001.1"/>
</dbReference>
<evidence type="ECO:0000313" key="3">
    <source>
        <dbReference type="EMBL" id="MDH7637797.1"/>
    </source>
</evidence>
<feature type="transmembrane region" description="Helical" evidence="2">
    <location>
        <begin position="21"/>
        <end position="45"/>
    </location>
</feature>
<dbReference type="EMBL" id="JARYGZ010000001">
    <property type="protein sequence ID" value="MDH7637797.1"/>
    <property type="molecule type" value="Genomic_DNA"/>
</dbReference>
<keyword evidence="2" id="KW-0812">Transmembrane</keyword>
<keyword evidence="2" id="KW-1133">Transmembrane helix</keyword>
<protein>
    <submittedName>
        <fullName evidence="3">Uncharacterized protein</fullName>
    </submittedName>
</protein>
<organism evidence="3 4">
    <name type="scientific">Sphingomonas oryzagri</name>
    <dbReference type="NCBI Taxonomy" id="3042314"/>
    <lineage>
        <taxon>Bacteria</taxon>
        <taxon>Pseudomonadati</taxon>
        <taxon>Pseudomonadota</taxon>
        <taxon>Alphaproteobacteria</taxon>
        <taxon>Sphingomonadales</taxon>
        <taxon>Sphingomonadaceae</taxon>
        <taxon>Sphingomonas</taxon>
    </lineage>
</organism>
<keyword evidence="1" id="KW-0175">Coiled coil</keyword>
<sequence>MRNRGGIDDDSDDRPILPWRLVAGAFLHFVVPFYLIAIVIDVLLFGPREAGAEAMLRHALAASPALLGGYAGAALLATLLAGGIDPVLRWRRERRSRSNPAVMDSRLADRVARAAGLGKGRFGPRADAALAALTTAPWQYGHPGHQAIARDLLDTVRASTAALASAPPERRAAIADMATATIERLANARRELADENAAQDERKARAAAGYVEMRYGPSDFSGDGD</sequence>